<reference evidence="4" key="1">
    <citation type="submission" date="2020-03" db="EMBL/GenBank/DDBJ databases">
        <title>The deep terrestrial virosphere.</title>
        <authorList>
            <person name="Holmfeldt K."/>
            <person name="Nilsson E."/>
            <person name="Simone D."/>
            <person name="Lopez-Fernandez M."/>
            <person name="Wu X."/>
            <person name="de Brujin I."/>
            <person name="Lundin D."/>
            <person name="Andersson A."/>
            <person name="Bertilsson S."/>
            <person name="Dopson M."/>
        </authorList>
    </citation>
    <scope>NUCLEOTIDE SEQUENCE</scope>
    <source>
        <strain evidence="4">MM415B01568</strain>
    </source>
</reference>
<dbReference type="InterPro" id="IPR040086">
    <property type="entry name" value="MJ0683-like"/>
</dbReference>
<dbReference type="EMBL" id="MT141290">
    <property type="protein sequence ID" value="QJA57751.1"/>
    <property type="molecule type" value="Genomic_DNA"/>
</dbReference>
<accession>A0A6M3IK91</accession>
<dbReference type="SFLD" id="SFLDG01084">
    <property type="entry name" value="Uncharacterised_Radical_SAM_Su"/>
    <property type="match status" value="1"/>
</dbReference>
<dbReference type="Gene3D" id="3.80.30.30">
    <property type="match status" value="1"/>
</dbReference>
<evidence type="ECO:0000256" key="1">
    <source>
        <dbReference type="ARBA" id="ARBA00022723"/>
    </source>
</evidence>
<evidence type="ECO:0000256" key="3">
    <source>
        <dbReference type="ARBA" id="ARBA00023014"/>
    </source>
</evidence>
<dbReference type="SFLD" id="SFLDS00029">
    <property type="entry name" value="Radical_SAM"/>
    <property type="match status" value="1"/>
</dbReference>
<keyword evidence="3" id="KW-0411">Iron-sulfur</keyword>
<protein>
    <recommendedName>
        <fullName evidence="5">Radical SAM superfamily protein</fullName>
    </recommendedName>
</protein>
<proteinExistence type="predicted"/>
<dbReference type="PANTHER" id="PTHR43432:SF3">
    <property type="entry name" value="SLR0285 PROTEIN"/>
    <property type="match status" value="1"/>
</dbReference>
<dbReference type="GO" id="GO:0051536">
    <property type="term" value="F:iron-sulfur cluster binding"/>
    <property type="evidence" value="ECO:0007669"/>
    <property type="project" value="UniProtKB-KW"/>
</dbReference>
<evidence type="ECO:0000313" key="4">
    <source>
        <dbReference type="EMBL" id="QJA57751.1"/>
    </source>
</evidence>
<dbReference type="GO" id="GO:0003824">
    <property type="term" value="F:catalytic activity"/>
    <property type="evidence" value="ECO:0007669"/>
    <property type="project" value="InterPro"/>
</dbReference>
<name>A0A6M3IK91_9ZZZZ</name>
<dbReference type="PANTHER" id="PTHR43432">
    <property type="entry name" value="SLR0285 PROTEIN"/>
    <property type="match status" value="1"/>
</dbReference>
<gene>
    <name evidence="4" type="ORF">MM415B01568_0010</name>
</gene>
<organism evidence="4">
    <name type="scientific">viral metagenome</name>
    <dbReference type="NCBI Taxonomy" id="1070528"/>
    <lineage>
        <taxon>unclassified sequences</taxon>
        <taxon>metagenomes</taxon>
        <taxon>organismal metagenomes</taxon>
    </lineage>
</organism>
<keyword evidence="1" id="KW-0479">Metal-binding</keyword>
<evidence type="ECO:0008006" key="5">
    <source>
        <dbReference type="Google" id="ProtNLM"/>
    </source>
</evidence>
<dbReference type="GO" id="GO:0046872">
    <property type="term" value="F:metal ion binding"/>
    <property type="evidence" value="ECO:0007669"/>
    <property type="project" value="UniProtKB-KW"/>
</dbReference>
<sequence>MKYNKAEGYYGSPRLSGEVLDCSMPMTFDQYSVCGYDCLYCFSQYQRGMNKGGTEESAIRYYTKRVKVVNVAAFKKLFRPDYSGFFSDYIKNRMTMQWGGLSDPFCPIEEQFGIGYELLTFLKMIKYPICFSSKSDLLLRDEKYFELFKGSKNWSYKGTIISLDDRRNNRMEIRCPSAETRLKVLEKLGSIGIWTILRLRPFIIGYSDYSFEELIKRAADVGCRAISTEFFCLEMRSLSKTLIKKRYGLMSKLCGRNIVKFYRNISPGSGYLRLNYQIKVPYINRMRELCDKYHLNLHVSDAHHKEKGVSGSCCGLPDAETNKPSLSNYNLCQFCNALQIAKKQGFVKFSDISIHAKDWMNQPIVDAPAFNTTSEPHRNSLRNMSVLMYMRNIWNNPKSGKSPYVYFGGVLVPSDLDENGDIIYTLNRELYGV</sequence>
<keyword evidence="2" id="KW-0408">Iron</keyword>
<dbReference type="AlphaFoldDB" id="A0A6M3IK91"/>
<evidence type="ECO:0000256" key="2">
    <source>
        <dbReference type="ARBA" id="ARBA00023004"/>
    </source>
</evidence>
<dbReference type="InterPro" id="IPR007197">
    <property type="entry name" value="rSAM"/>
</dbReference>